<evidence type="ECO:0000313" key="2">
    <source>
        <dbReference type="EMBL" id="GAA1998633.1"/>
    </source>
</evidence>
<dbReference type="Proteomes" id="UP001500326">
    <property type="component" value="Unassembled WGS sequence"/>
</dbReference>
<gene>
    <name evidence="2" type="ORF">GCM10009777_39910</name>
</gene>
<organism evidence="2 3">
    <name type="scientific">Microbacterium pumilum</name>
    <dbReference type="NCBI Taxonomy" id="344165"/>
    <lineage>
        <taxon>Bacteria</taxon>
        <taxon>Bacillati</taxon>
        <taxon>Actinomycetota</taxon>
        <taxon>Actinomycetes</taxon>
        <taxon>Micrococcales</taxon>
        <taxon>Microbacteriaceae</taxon>
        <taxon>Microbacterium</taxon>
    </lineage>
</organism>
<dbReference type="Pfam" id="PF01909">
    <property type="entry name" value="NTP_transf_2"/>
    <property type="match status" value="1"/>
</dbReference>
<comment type="caution">
    <text evidence="2">The sequence shown here is derived from an EMBL/GenBank/DDBJ whole genome shotgun (WGS) entry which is preliminary data.</text>
</comment>
<sequence>MFAVADRLRIRDDLIAHARNDDQIVGAALVGSAARGEEDAWSDIDLVLQLAPDADEPTIVDAWTRWIDDRFDVADTLDVFAGARYRVFLLTTSLQIDLSFWKYGEFRGTGESFHLVFGTANPPSTPSAPDLDALIGMGWLYALHARSAIARGKLWQAVMMLDDLRNQIIALACVRHGLNPWHGRDVDHLPAADLDALLRSRSATVTASALQRSLRMLIERFLAEVADHDGTRSRALTQPLHTLGAP</sequence>
<protein>
    <recommendedName>
        <fullName evidence="1">Polymerase nucleotidyl transferase domain-containing protein</fullName>
    </recommendedName>
</protein>
<evidence type="ECO:0000313" key="3">
    <source>
        <dbReference type="Proteomes" id="UP001500326"/>
    </source>
</evidence>
<proteinExistence type="predicted"/>
<evidence type="ECO:0000259" key="1">
    <source>
        <dbReference type="Pfam" id="PF01909"/>
    </source>
</evidence>
<dbReference type="InterPro" id="IPR043519">
    <property type="entry name" value="NT_sf"/>
</dbReference>
<dbReference type="CDD" id="cd05403">
    <property type="entry name" value="NT_KNTase_like"/>
    <property type="match status" value="1"/>
</dbReference>
<dbReference type="SUPFAM" id="SSF81301">
    <property type="entry name" value="Nucleotidyltransferase"/>
    <property type="match status" value="1"/>
</dbReference>
<reference evidence="2 3" key="1">
    <citation type="journal article" date="2019" name="Int. J. Syst. Evol. Microbiol.">
        <title>The Global Catalogue of Microorganisms (GCM) 10K type strain sequencing project: providing services to taxonomists for standard genome sequencing and annotation.</title>
        <authorList>
            <consortium name="The Broad Institute Genomics Platform"/>
            <consortium name="The Broad Institute Genome Sequencing Center for Infectious Disease"/>
            <person name="Wu L."/>
            <person name="Ma J."/>
        </authorList>
    </citation>
    <scope>NUCLEOTIDE SEQUENCE [LARGE SCALE GENOMIC DNA]</scope>
    <source>
        <strain evidence="2 3">JCM 14902</strain>
    </source>
</reference>
<name>A0ABN2T5W3_9MICO</name>
<dbReference type="RefSeq" id="WP_344066625.1">
    <property type="nucleotide sequence ID" value="NZ_BAAAOH010000001.1"/>
</dbReference>
<accession>A0ABN2T5W3</accession>
<dbReference type="Gene3D" id="3.30.460.10">
    <property type="entry name" value="Beta Polymerase, domain 2"/>
    <property type="match status" value="1"/>
</dbReference>
<feature type="domain" description="Polymerase nucleotidyl transferase" evidence="1">
    <location>
        <begin position="23"/>
        <end position="61"/>
    </location>
</feature>
<keyword evidence="3" id="KW-1185">Reference proteome</keyword>
<dbReference type="InterPro" id="IPR002934">
    <property type="entry name" value="Polymerase_NTP_transf_dom"/>
</dbReference>
<dbReference type="EMBL" id="BAAAOH010000001">
    <property type="protein sequence ID" value="GAA1998633.1"/>
    <property type="molecule type" value="Genomic_DNA"/>
</dbReference>